<feature type="domain" description="GerMN" evidence="3">
    <location>
        <begin position="208"/>
        <end position="296"/>
    </location>
</feature>
<evidence type="ECO:0000259" key="3">
    <source>
        <dbReference type="SMART" id="SM00909"/>
    </source>
</evidence>
<dbReference type="RefSeq" id="WP_106187379.1">
    <property type="nucleotide sequence ID" value="NZ_PVTF01000003.1"/>
</dbReference>
<protein>
    <submittedName>
        <fullName evidence="4">Lipoprotein LpqB-like beta-propeller protein</fullName>
    </submittedName>
</protein>
<proteinExistence type="predicted"/>
<keyword evidence="5" id="KW-1185">Reference proteome</keyword>
<dbReference type="OrthoDB" id="3226781at2"/>
<feature type="chain" id="PRO_5039099269" evidence="2">
    <location>
        <begin position="22"/>
        <end position="585"/>
    </location>
</feature>
<dbReference type="InterPro" id="IPR019606">
    <property type="entry name" value="GerMN"/>
</dbReference>
<dbReference type="Proteomes" id="UP000239494">
    <property type="component" value="Unassembled WGS sequence"/>
</dbReference>
<evidence type="ECO:0000256" key="1">
    <source>
        <dbReference type="SAM" id="MobiDB-lite"/>
    </source>
</evidence>
<name>A0A2T0TDW8_9PSEU</name>
<evidence type="ECO:0000313" key="5">
    <source>
        <dbReference type="Proteomes" id="UP000239494"/>
    </source>
</evidence>
<dbReference type="InterPro" id="IPR059026">
    <property type="entry name" value="LpqB_N"/>
</dbReference>
<accession>A0A2T0TDW8</accession>
<dbReference type="InterPro" id="IPR018910">
    <property type="entry name" value="LpqB_C"/>
</dbReference>
<sequence length="585" mass="61991">MTARRRVLPLLVVLLALAGCAAIPTQTNPKPLSPSASRQASVEAPEPEKDLDALNLVREFVVASASPEGDYAAAKAYLTPEARKTWDTKGTPTIIDNIFGTVPTPGDSDLPADAKERTVILQGRNVGRLDTEDSSFQQQSGDLNVPVRVQRDDKGQWRISEPPAGVYVAIADFQRNYQRVTLFFYNKDRNVLVPDPRFVVVPPASGIPQRVTELLVKGPSSRMRGALFSELGPDAGINKDTREADDGALEVDLTRLGDPSPTARKKIAAQVVRSLAGVTSSRVRVLLDGAVISSELKDWRPSDVQSGEALITPTAEERGMVASGGKLLSLADGEQVKGPAGTGEYNVVSGAQSLDGSQLAVVSRVGPDSVRLRVGPTAEPLREGESLARTMTRPTWLLGSTVGQPGTEVWTVLDGTNVVRVVRSEGGALSANPVNAADLAPFGPITEMRLSRDGTRVACVIDGTLIVASVVRGEDSAPALRAPQKLQSGLLGNNVLSVDWLAQDVLVASTSLSTNPVVRVNIDGLKLDRYNTSNLTAPVTSVAAAPGRPVMAVDHTGLWSATEVGDVWRGSQVKPDSGAFVFYPG</sequence>
<keyword evidence="2" id="KW-0732">Signal</keyword>
<evidence type="ECO:0000313" key="4">
    <source>
        <dbReference type="EMBL" id="PRY43869.1"/>
    </source>
</evidence>
<gene>
    <name evidence="4" type="ORF">CLV43_103618</name>
</gene>
<keyword evidence="4" id="KW-0449">Lipoprotein</keyword>
<reference evidence="4 5" key="1">
    <citation type="submission" date="2018-03" db="EMBL/GenBank/DDBJ databases">
        <title>Genomic Encyclopedia of Archaeal and Bacterial Type Strains, Phase II (KMG-II): from individual species to whole genera.</title>
        <authorList>
            <person name="Goeker M."/>
        </authorList>
    </citation>
    <scope>NUCLEOTIDE SEQUENCE [LARGE SCALE GENOMIC DNA]</scope>
    <source>
        <strain evidence="4 5">DSM 44720</strain>
    </source>
</reference>
<dbReference type="SUPFAM" id="SSF82171">
    <property type="entry name" value="DPP6 N-terminal domain-like"/>
    <property type="match status" value="1"/>
</dbReference>
<dbReference type="Pfam" id="PF10647">
    <property type="entry name" value="Gmad1"/>
    <property type="match status" value="1"/>
</dbReference>
<comment type="caution">
    <text evidence="4">The sequence shown here is derived from an EMBL/GenBank/DDBJ whole genome shotgun (WGS) entry which is preliminary data.</text>
</comment>
<feature type="signal peptide" evidence="2">
    <location>
        <begin position="1"/>
        <end position="21"/>
    </location>
</feature>
<feature type="compositionally biased region" description="Polar residues" evidence="1">
    <location>
        <begin position="25"/>
        <end position="40"/>
    </location>
</feature>
<evidence type="ECO:0000256" key="2">
    <source>
        <dbReference type="SAM" id="SignalP"/>
    </source>
</evidence>
<organism evidence="4 5">
    <name type="scientific">Umezawaea tangerina</name>
    <dbReference type="NCBI Taxonomy" id="84725"/>
    <lineage>
        <taxon>Bacteria</taxon>
        <taxon>Bacillati</taxon>
        <taxon>Actinomycetota</taxon>
        <taxon>Actinomycetes</taxon>
        <taxon>Pseudonocardiales</taxon>
        <taxon>Pseudonocardiaceae</taxon>
        <taxon>Umezawaea</taxon>
    </lineage>
</organism>
<feature type="region of interest" description="Disordered" evidence="1">
    <location>
        <begin position="25"/>
        <end position="49"/>
    </location>
</feature>
<dbReference type="PROSITE" id="PS51257">
    <property type="entry name" value="PROKAR_LIPOPROTEIN"/>
    <property type="match status" value="1"/>
</dbReference>
<dbReference type="Pfam" id="PF25976">
    <property type="entry name" value="LpqB_N"/>
    <property type="match status" value="1"/>
</dbReference>
<dbReference type="AlphaFoldDB" id="A0A2T0TDW8"/>
<dbReference type="EMBL" id="PVTF01000003">
    <property type="protein sequence ID" value="PRY43869.1"/>
    <property type="molecule type" value="Genomic_DNA"/>
</dbReference>
<dbReference type="SMART" id="SM00909">
    <property type="entry name" value="Germane"/>
    <property type="match status" value="1"/>
</dbReference>